<dbReference type="Pfam" id="PF04828">
    <property type="entry name" value="GFA"/>
    <property type="match status" value="1"/>
</dbReference>
<dbReference type="GO" id="GO:0016846">
    <property type="term" value="F:carbon-sulfur lyase activity"/>
    <property type="evidence" value="ECO:0007669"/>
    <property type="project" value="InterPro"/>
</dbReference>
<protein>
    <submittedName>
        <fullName evidence="2">GFA family protein</fullName>
    </submittedName>
</protein>
<gene>
    <name evidence="2" type="ORF">KCG46_11170</name>
</gene>
<evidence type="ECO:0000259" key="1">
    <source>
        <dbReference type="PROSITE" id="PS51891"/>
    </source>
</evidence>
<dbReference type="EMBL" id="JAGSPC010000002">
    <property type="protein sequence ID" value="MBV7260129.1"/>
    <property type="molecule type" value="Genomic_DNA"/>
</dbReference>
<reference evidence="2" key="1">
    <citation type="submission" date="2021-04" db="EMBL/GenBank/DDBJ databases">
        <authorList>
            <person name="Pira H."/>
            <person name="Risdian C."/>
            <person name="Wink J."/>
        </authorList>
    </citation>
    <scope>NUCLEOTIDE SEQUENCE</scope>
    <source>
        <strain evidence="2">WH158</strain>
    </source>
</reference>
<comment type="caution">
    <text evidence="2">The sequence shown here is derived from an EMBL/GenBank/DDBJ whole genome shotgun (WGS) entry which is preliminary data.</text>
</comment>
<proteinExistence type="predicted"/>
<dbReference type="RefSeq" id="WP_218405507.1">
    <property type="nucleotide sequence ID" value="NZ_JAGSPC010000002.1"/>
</dbReference>
<keyword evidence="3" id="KW-1185">Reference proteome</keyword>
<name>A0A9X1F4U2_9SPHN</name>
<dbReference type="InterPro" id="IPR006913">
    <property type="entry name" value="CENP-V/GFA"/>
</dbReference>
<accession>A0A9X1F4U2</accession>
<feature type="domain" description="CENP-V/GFA" evidence="1">
    <location>
        <begin position="17"/>
        <end position="144"/>
    </location>
</feature>
<evidence type="ECO:0000313" key="2">
    <source>
        <dbReference type="EMBL" id="MBV7260129.1"/>
    </source>
</evidence>
<dbReference type="PANTHER" id="PTHR33337">
    <property type="entry name" value="GFA DOMAIN-CONTAINING PROTEIN"/>
    <property type="match status" value="1"/>
</dbReference>
<dbReference type="Proteomes" id="UP001138681">
    <property type="component" value="Unassembled WGS sequence"/>
</dbReference>
<sequence>MADEAEGFGKAVSSNEFTGGCQCGAVRYQIKAESLVSYACHCRECQKQSASAFGISVPVWKASVTVVGDTGVWRRPTDSGSHTDCHYCKNCGTRVCHAGANRPGMITIKGGSLDSALELQPVAHIWTASKQGWVVLPVGIPQWERQPTSQEEWITLLT</sequence>
<evidence type="ECO:0000313" key="3">
    <source>
        <dbReference type="Proteomes" id="UP001138681"/>
    </source>
</evidence>
<dbReference type="PROSITE" id="PS51891">
    <property type="entry name" value="CENP_V_GFA"/>
    <property type="match status" value="1"/>
</dbReference>
<organism evidence="2 3">
    <name type="scientific">Erythrobacter crassostreae</name>
    <dbReference type="NCBI Taxonomy" id="2828328"/>
    <lineage>
        <taxon>Bacteria</taxon>
        <taxon>Pseudomonadati</taxon>
        <taxon>Pseudomonadota</taxon>
        <taxon>Alphaproteobacteria</taxon>
        <taxon>Sphingomonadales</taxon>
        <taxon>Erythrobacteraceae</taxon>
        <taxon>Erythrobacter/Porphyrobacter group</taxon>
        <taxon>Erythrobacter</taxon>
    </lineage>
</organism>
<dbReference type="AlphaFoldDB" id="A0A9X1F4U2"/>
<dbReference type="PANTHER" id="PTHR33337:SF3">
    <property type="entry name" value="CENP-V_GFA DOMAIN-CONTAINING PROTEIN"/>
    <property type="match status" value="1"/>
</dbReference>